<organism evidence="4 5">
    <name type="scientific">Sphingomonas rustica</name>
    <dbReference type="NCBI Taxonomy" id="3103142"/>
    <lineage>
        <taxon>Bacteria</taxon>
        <taxon>Pseudomonadati</taxon>
        <taxon>Pseudomonadota</taxon>
        <taxon>Alphaproteobacteria</taxon>
        <taxon>Sphingomonadales</taxon>
        <taxon>Sphingomonadaceae</taxon>
        <taxon>Sphingomonas</taxon>
    </lineage>
</organism>
<name>A0ABV0BA93_9SPHN</name>
<evidence type="ECO:0000313" key="4">
    <source>
        <dbReference type="EMBL" id="MEN3748494.1"/>
    </source>
</evidence>
<keyword evidence="5" id="KW-1185">Reference proteome</keyword>
<dbReference type="SUPFAM" id="SSF48452">
    <property type="entry name" value="TPR-like"/>
    <property type="match status" value="1"/>
</dbReference>
<keyword evidence="1" id="KW-0175">Coiled coil</keyword>
<dbReference type="Gene3D" id="1.20.1270.70">
    <property type="entry name" value="Designed single chain three-helix bundle"/>
    <property type="match status" value="1"/>
</dbReference>
<evidence type="ECO:0000256" key="3">
    <source>
        <dbReference type="SAM" id="SignalP"/>
    </source>
</evidence>
<comment type="caution">
    <text evidence="4">The sequence shown here is derived from an EMBL/GenBank/DDBJ whole genome shotgun (WGS) entry which is preliminary data.</text>
</comment>
<reference evidence="4 5" key="1">
    <citation type="submission" date="2024-05" db="EMBL/GenBank/DDBJ databases">
        <title>Sphingomonas sp. HF-S3 16S ribosomal RNA gene Genome sequencing and assembly.</title>
        <authorList>
            <person name="Lee H."/>
        </authorList>
    </citation>
    <scope>NUCLEOTIDE SEQUENCE [LARGE SCALE GENOMIC DNA]</scope>
    <source>
        <strain evidence="4 5">HF-S3</strain>
    </source>
</reference>
<protein>
    <recommendedName>
        <fullName evidence="6">YbgF trimerisation domain-containing protein</fullName>
    </recommendedName>
</protein>
<sequence>MRFLIAAAALASVLGFTGTAHAQSSVEGRVDRLEREMRAVQRKVFPGGAGATVEPQIRPEQSPVEIPGVPASSPVADLTQRIASLESQLQSLTGQTEQTQNRVNQLEDAFAAYKRSTDARIRALEDSLSAVPVRGGADGPATGGSGSNGGTAAAPPVPAPARPTGARAEQLAAIQKPNGADPAENGYLYGYRLWEAKFYPEARKELEAVVTAYPNHRRASYAQNLLGRAYLDAGAPSLAAKTFFDNYSKNPKGERAPDSLYFLAQALEKLNKPSSEICRVYGELEKSYGDSISAEIKSGVAAGRTRHKCK</sequence>
<dbReference type="InterPro" id="IPR011990">
    <property type="entry name" value="TPR-like_helical_dom_sf"/>
</dbReference>
<feature type="region of interest" description="Disordered" evidence="2">
    <location>
        <begin position="131"/>
        <end position="179"/>
    </location>
</feature>
<evidence type="ECO:0008006" key="6">
    <source>
        <dbReference type="Google" id="ProtNLM"/>
    </source>
</evidence>
<gene>
    <name evidence="4" type="ORF">TPR58_15060</name>
</gene>
<accession>A0ABV0BA93</accession>
<dbReference type="RefSeq" id="WP_346247523.1">
    <property type="nucleotide sequence ID" value="NZ_JBDIZK010000009.1"/>
</dbReference>
<dbReference type="Proteomes" id="UP001427805">
    <property type="component" value="Unassembled WGS sequence"/>
</dbReference>
<feature type="coiled-coil region" evidence="1">
    <location>
        <begin position="75"/>
        <end position="116"/>
    </location>
</feature>
<proteinExistence type="predicted"/>
<dbReference type="Gene3D" id="1.25.40.10">
    <property type="entry name" value="Tetratricopeptide repeat domain"/>
    <property type="match status" value="1"/>
</dbReference>
<evidence type="ECO:0000256" key="2">
    <source>
        <dbReference type="SAM" id="MobiDB-lite"/>
    </source>
</evidence>
<evidence type="ECO:0000256" key="1">
    <source>
        <dbReference type="SAM" id="Coils"/>
    </source>
</evidence>
<evidence type="ECO:0000313" key="5">
    <source>
        <dbReference type="Proteomes" id="UP001427805"/>
    </source>
</evidence>
<feature type="signal peptide" evidence="3">
    <location>
        <begin position="1"/>
        <end position="22"/>
    </location>
</feature>
<feature type="compositionally biased region" description="Gly residues" evidence="2">
    <location>
        <begin position="136"/>
        <end position="149"/>
    </location>
</feature>
<keyword evidence="3" id="KW-0732">Signal</keyword>
<feature type="chain" id="PRO_5045766996" description="YbgF trimerisation domain-containing protein" evidence="3">
    <location>
        <begin position="23"/>
        <end position="310"/>
    </location>
</feature>
<dbReference type="EMBL" id="JBDIZK010000009">
    <property type="protein sequence ID" value="MEN3748494.1"/>
    <property type="molecule type" value="Genomic_DNA"/>
</dbReference>